<dbReference type="GO" id="GO:0030246">
    <property type="term" value="F:carbohydrate binding"/>
    <property type="evidence" value="ECO:0007669"/>
    <property type="project" value="InterPro"/>
</dbReference>
<evidence type="ECO:0000259" key="1">
    <source>
        <dbReference type="Pfam" id="PF17128"/>
    </source>
</evidence>
<dbReference type="Pfam" id="PF17128">
    <property type="entry name" value="DUF5107"/>
    <property type="match status" value="1"/>
</dbReference>
<dbReference type="Gene3D" id="2.70.98.10">
    <property type="match status" value="1"/>
</dbReference>
<evidence type="ECO:0000313" key="2">
    <source>
        <dbReference type="EMBL" id="RMI06615.1"/>
    </source>
</evidence>
<feature type="domain" description="DUF5107" evidence="1">
    <location>
        <begin position="62"/>
        <end position="373"/>
    </location>
</feature>
<dbReference type="SUPFAM" id="SSF48452">
    <property type="entry name" value="TPR-like"/>
    <property type="match status" value="1"/>
</dbReference>
<protein>
    <submittedName>
        <fullName evidence="2">DUF5107 domain-containing protein</fullName>
    </submittedName>
</protein>
<reference evidence="2 3" key="1">
    <citation type="submission" date="2018-10" db="EMBL/GenBank/DDBJ databases">
        <title>Isolation, diversity and antifungal activity of actinobacteria from wheat.</title>
        <authorList>
            <person name="Han C."/>
        </authorList>
    </citation>
    <scope>NUCLEOTIDE SEQUENCE [LARGE SCALE GENOMIC DNA]</scope>
    <source>
        <strain evidence="2 3">NEAU-YY56</strain>
    </source>
</reference>
<proteinExistence type="predicted"/>
<dbReference type="InterPro" id="IPR033396">
    <property type="entry name" value="DUF5107"/>
</dbReference>
<dbReference type="Proteomes" id="UP000269289">
    <property type="component" value="Unassembled WGS sequence"/>
</dbReference>
<dbReference type="OrthoDB" id="174931at2"/>
<accession>A0A3M2J6Q5</accession>
<dbReference type="InterPro" id="IPR011990">
    <property type="entry name" value="TPR-like_helical_dom_sf"/>
</dbReference>
<evidence type="ECO:0000313" key="3">
    <source>
        <dbReference type="Proteomes" id="UP000269289"/>
    </source>
</evidence>
<dbReference type="AlphaFoldDB" id="A0A3M2J6Q5"/>
<comment type="caution">
    <text evidence="2">The sequence shown here is derived from an EMBL/GenBank/DDBJ whole genome shotgun (WGS) entry which is preliminary data.</text>
</comment>
<keyword evidence="3" id="KW-1185">Reference proteome</keyword>
<organism evidence="2 3">
    <name type="scientific">Cellulomonas triticagri</name>
    <dbReference type="NCBI Taxonomy" id="2483352"/>
    <lineage>
        <taxon>Bacteria</taxon>
        <taxon>Bacillati</taxon>
        <taxon>Actinomycetota</taxon>
        <taxon>Actinomycetes</taxon>
        <taxon>Micrococcales</taxon>
        <taxon>Cellulomonadaceae</taxon>
        <taxon>Cellulomonas</taxon>
    </lineage>
</organism>
<gene>
    <name evidence="2" type="ORF">EBM89_15800</name>
</gene>
<dbReference type="RefSeq" id="WP_122150596.1">
    <property type="nucleotide sequence ID" value="NZ_RFFI01000102.1"/>
</dbReference>
<dbReference type="Gene3D" id="1.25.40.10">
    <property type="entry name" value="Tetratricopeptide repeat domain"/>
    <property type="match status" value="2"/>
</dbReference>
<feature type="non-terminal residue" evidence="2">
    <location>
        <position position="988"/>
    </location>
</feature>
<name>A0A3M2J6Q5_9CELL</name>
<dbReference type="EMBL" id="RFFI01000102">
    <property type="protein sequence ID" value="RMI06615.1"/>
    <property type="molecule type" value="Genomic_DNA"/>
</dbReference>
<dbReference type="InterPro" id="IPR014718">
    <property type="entry name" value="GH-type_carb-bd"/>
</dbReference>
<dbReference type="Pfam" id="PF13432">
    <property type="entry name" value="TPR_16"/>
    <property type="match status" value="2"/>
</dbReference>
<sequence>MTATPRRIELPAPPADQQVHLDRGEVACWVQDVDIATYEPGEPDAFPMFFDQRVYQGSDGRVYPLPFVDRIARQPVVRPWRAVHLENTWVRLMLLPDLGGRIHIGYDKTRGYDFFYRNNVIKPALVGLGGPWVSGGVELNWPQHHRPGTYLPMEFEISRGDDGAVTVWHSDLDPMQRMRGSHGIRLRPDEATIELTARLHNRTTEPQTFLWWANVAAAVHEDYQSFFPTDVRYVADHARRAITAFPAADRPYYGVDYPALAEGRPGADRLDVYTNIPVPTSYMITDTADEFFGGYDHRVGAGFVHWAEHGIAPGKKQWTWGNGEIGHAWDRQLTDDDGPYIELMAGVFTDNQPDFSYLAPGETREFSQFWYPIQDVGVVHQASRDAAVSVEVHDGRARVGVAVTRPLTATVRVSQDGTLVHEQTVTAGPGSPAGVECAVPAARTRDDLVVTVTSETGDVLVEWSAHTPQDGEPWSATAPPLPEALSSVDELLLTAQHLTQYRHPSRSARPYLERVLDLDPEDSRAHLALAELEHRVGRYPEALAHLDAAARRLTRRNLNPRTGELAYRRGLVLERLGRRAEAHGAFVKATWDEAYALPGRLGAARVRLYDGDAATALVEVERALVADPDNPTARAVRVLALRRLGRDADAAQALAAALVADPMDPLLRAVAGTSSDLDPTVHLTVAHDLAGLGERGLALDRAAAAAAAAPTAFGNPAPVAHYLRAELLLDAGQEAAAEVELAAAARVDRHLAFPSGLDDHDVLVRACARAEERGTPDPVALGLLGSLLLGDRRGADGHRVLGAAVAAGSADPVVLRNAAIATVNTTGDLDGADALLGRAITAGGPRPRLVFERDQLARLRDVPPGQRLRDLEASGCDLLDRDDLAIAYLGLLLDAGRVDEALTVLQTREFQPFEGGEGRVIAAYDRACVARAADLVRTDPRAAAALLDAGTTTPVNLGEGRHPADPQAQRLVAAGDAHDAAGDPGTAT</sequence>